<evidence type="ECO:0000313" key="1">
    <source>
        <dbReference type="EMBL" id="MBA0814392.1"/>
    </source>
</evidence>
<comment type="caution">
    <text evidence="1">The sequence shown here is derived from an EMBL/GenBank/DDBJ whole genome shotgun (WGS) entry which is preliminary data.</text>
</comment>
<proteinExistence type="predicted"/>
<accession>A0A7J9HX04</accession>
<gene>
    <name evidence="1" type="ORF">Gohar_020224</name>
</gene>
<dbReference type="OrthoDB" id="984865at2759"/>
<dbReference type="Proteomes" id="UP000593560">
    <property type="component" value="Unassembled WGS sequence"/>
</dbReference>
<sequence>MAVGSTLGLPLSWNERLVGKDLVSSRRGIIAIAVEVEDDFDFIEGDITRSIVNGIPSIIFSKRVQHFLGKDMANTIVIKLLGRNIGFATLQNRVSILWRPLFHSNLWTLRMGISWPSFRMVMILKRCSLRALGSL</sequence>
<name>A0A7J9HX04_9ROSI</name>
<reference evidence="1 2" key="1">
    <citation type="journal article" date="2019" name="Genome Biol. Evol.">
        <title>Insights into the evolution of the New World diploid cottons (Gossypium, subgenus Houzingenia) based on genome sequencing.</title>
        <authorList>
            <person name="Grover C.E."/>
            <person name="Arick M.A. 2nd"/>
            <person name="Thrash A."/>
            <person name="Conover J.L."/>
            <person name="Sanders W.S."/>
            <person name="Peterson D.G."/>
            <person name="Frelichowski J.E."/>
            <person name="Scheffler J.A."/>
            <person name="Scheffler B.E."/>
            <person name="Wendel J.F."/>
        </authorList>
    </citation>
    <scope>NUCLEOTIDE SEQUENCE [LARGE SCALE GENOMIC DNA]</scope>
    <source>
        <strain evidence="1">0</strain>
        <tissue evidence="1">Leaf</tissue>
    </source>
</reference>
<dbReference type="AlphaFoldDB" id="A0A7J9HX04"/>
<keyword evidence="2" id="KW-1185">Reference proteome</keyword>
<organism evidence="1 2">
    <name type="scientific">Gossypium harknessii</name>
    <dbReference type="NCBI Taxonomy" id="34285"/>
    <lineage>
        <taxon>Eukaryota</taxon>
        <taxon>Viridiplantae</taxon>
        <taxon>Streptophyta</taxon>
        <taxon>Embryophyta</taxon>
        <taxon>Tracheophyta</taxon>
        <taxon>Spermatophyta</taxon>
        <taxon>Magnoliopsida</taxon>
        <taxon>eudicotyledons</taxon>
        <taxon>Gunneridae</taxon>
        <taxon>Pentapetalae</taxon>
        <taxon>rosids</taxon>
        <taxon>malvids</taxon>
        <taxon>Malvales</taxon>
        <taxon>Malvaceae</taxon>
        <taxon>Malvoideae</taxon>
        <taxon>Gossypium</taxon>
    </lineage>
</organism>
<protein>
    <submittedName>
        <fullName evidence="1">Uncharacterized protein</fullName>
    </submittedName>
</protein>
<evidence type="ECO:0000313" key="2">
    <source>
        <dbReference type="Proteomes" id="UP000593560"/>
    </source>
</evidence>
<dbReference type="EMBL" id="JABFAD010000012">
    <property type="protein sequence ID" value="MBA0814392.1"/>
    <property type="molecule type" value="Genomic_DNA"/>
</dbReference>